<feature type="compositionally biased region" description="Acidic residues" evidence="1">
    <location>
        <begin position="49"/>
        <end position="58"/>
    </location>
</feature>
<sequence>MGGEARRDRALERSRAAVDGLAASSSAHTPPMSVGRDSGIPAAKPQWEWDGEEAEGGDGEVPSLYKVPFGGADRNCWLLLPSRLWSFLGAAAADF</sequence>
<name>A0A8J8YQJ7_ORYSJ</name>
<organism evidence="2">
    <name type="scientific">Oryza sativa subsp. japonica</name>
    <name type="common">Rice</name>
    <dbReference type="NCBI Taxonomy" id="39947"/>
    <lineage>
        <taxon>Eukaryota</taxon>
        <taxon>Viridiplantae</taxon>
        <taxon>Streptophyta</taxon>
        <taxon>Embryophyta</taxon>
        <taxon>Tracheophyta</taxon>
        <taxon>Spermatophyta</taxon>
        <taxon>Magnoliopsida</taxon>
        <taxon>Liliopsida</taxon>
        <taxon>Poales</taxon>
        <taxon>Poaceae</taxon>
        <taxon>BOP clade</taxon>
        <taxon>Oryzoideae</taxon>
        <taxon>Oryzeae</taxon>
        <taxon>Oryzinae</taxon>
        <taxon>Oryza</taxon>
        <taxon>Oryza sativa</taxon>
    </lineage>
</organism>
<reference evidence="2" key="1">
    <citation type="journal article" date="2005" name="PLoS Biol.">
        <title>The genomes of Oryza sativa: a history of duplications.</title>
        <authorList>
            <person name="Yu J."/>
            <person name="Wang J."/>
            <person name="Lin W."/>
            <person name="Li S."/>
            <person name="Li H."/>
            <person name="Zhou J."/>
            <person name="Ni P."/>
            <person name="Dong W."/>
            <person name="Hu S."/>
            <person name="Zeng C."/>
            <person name="Zhang J."/>
            <person name="Zhang Y."/>
            <person name="Li R."/>
            <person name="Xu Z."/>
            <person name="Li S."/>
            <person name="Li X."/>
            <person name="Zheng H."/>
            <person name="Cong L."/>
            <person name="Lin L."/>
            <person name="Yin J."/>
            <person name="Geng J."/>
            <person name="Li G."/>
            <person name="Shi J."/>
            <person name="Liu J."/>
            <person name="Lv H."/>
            <person name="Li J."/>
            <person name="Wang J."/>
            <person name="Deng Y."/>
            <person name="Ran L."/>
            <person name="Shi X."/>
            <person name="Wang X."/>
            <person name="Wu Q."/>
            <person name="Li C."/>
            <person name="Ren X."/>
            <person name="Wang J."/>
            <person name="Wang X."/>
            <person name="Li D."/>
            <person name="Liu D."/>
            <person name="Zhang X."/>
            <person name="Ji Z."/>
            <person name="Zhao W."/>
            <person name="Sun Y."/>
            <person name="Zhang Z."/>
            <person name="Bao J."/>
            <person name="Han Y."/>
            <person name="Dong L."/>
            <person name="Ji J."/>
            <person name="Chen P."/>
            <person name="Wu S."/>
            <person name="Liu J."/>
            <person name="Xiao Y."/>
            <person name="Bu D."/>
            <person name="Tan J."/>
            <person name="Yang L."/>
            <person name="Ye C."/>
            <person name="Zhang J."/>
            <person name="Xu J."/>
            <person name="Zhou Y."/>
            <person name="Yu Y."/>
            <person name="Zhang B."/>
            <person name="Zhuang S."/>
            <person name="Wei H."/>
            <person name="Liu B."/>
            <person name="Lei M."/>
            <person name="Yu H."/>
            <person name="Li Y."/>
            <person name="Xu H."/>
            <person name="Wei S."/>
            <person name="He X."/>
            <person name="Fang L."/>
            <person name="Zhang Z."/>
            <person name="Zhang Y."/>
            <person name="Huang X."/>
            <person name="Su Z."/>
            <person name="Tong W."/>
            <person name="Li J."/>
            <person name="Tong Z."/>
            <person name="Li S."/>
            <person name="Ye J."/>
            <person name="Wang L."/>
            <person name="Fang L."/>
            <person name="Lei T."/>
            <person name="Chen C."/>
            <person name="Chen H."/>
            <person name="Xu Z."/>
            <person name="Li H."/>
            <person name="Huang H."/>
            <person name="Zhang F."/>
            <person name="Xu H."/>
            <person name="Li N."/>
            <person name="Zhao C."/>
            <person name="Li S."/>
            <person name="Dong L."/>
            <person name="Huang Y."/>
            <person name="Li L."/>
            <person name="Xi Y."/>
            <person name="Qi Q."/>
            <person name="Li W."/>
            <person name="Zhang B."/>
            <person name="Hu W."/>
            <person name="Zhang Y."/>
            <person name="Tian X."/>
            <person name="Jiao Y."/>
            <person name="Liang X."/>
            <person name="Jin J."/>
            <person name="Gao L."/>
            <person name="Zheng W."/>
            <person name="Hao B."/>
            <person name="Liu S."/>
            <person name="Wang W."/>
            <person name="Yuan L."/>
            <person name="Cao M."/>
            <person name="McDermott J."/>
            <person name="Samudrala R."/>
            <person name="Wang J."/>
            <person name="Wong G.K."/>
            <person name="Yang H."/>
        </authorList>
    </citation>
    <scope>NUCLEOTIDE SEQUENCE [LARGE SCALE GENOMIC DNA]</scope>
</reference>
<dbReference type="EMBL" id="CM000143">
    <property type="protein sequence ID" value="EEE65325.1"/>
    <property type="molecule type" value="Genomic_DNA"/>
</dbReference>
<feature type="region of interest" description="Disordered" evidence="1">
    <location>
        <begin position="19"/>
        <end position="58"/>
    </location>
</feature>
<accession>A0A8J8YQJ7</accession>
<reference evidence="2" key="2">
    <citation type="submission" date="2008-12" db="EMBL/GenBank/DDBJ databases">
        <title>Improved gene annotation of the rice (Oryza sativa) genomes.</title>
        <authorList>
            <person name="Wang J."/>
            <person name="Li R."/>
            <person name="Fan W."/>
            <person name="Huang Q."/>
            <person name="Zhang J."/>
            <person name="Zhou Y."/>
            <person name="Hu Y."/>
            <person name="Zi S."/>
            <person name="Li J."/>
            <person name="Ni P."/>
            <person name="Zheng H."/>
            <person name="Zhang Y."/>
            <person name="Zhao M."/>
            <person name="Hao Q."/>
            <person name="McDermott J."/>
            <person name="Samudrala R."/>
            <person name="Kristiansen K."/>
            <person name="Wong G.K.-S."/>
        </authorList>
    </citation>
    <scope>NUCLEOTIDE SEQUENCE</scope>
</reference>
<proteinExistence type="predicted"/>
<evidence type="ECO:0000313" key="2">
    <source>
        <dbReference type="EMBL" id="EEE65325.1"/>
    </source>
</evidence>
<dbReference type="AlphaFoldDB" id="A0A8J8YQJ7"/>
<gene>
    <name evidence="2" type="ORF">OsJ_20580</name>
</gene>
<evidence type="ECO:0000256" key="1">
    <source>
        <dbReference type="SAM" id="MobiDB-lite"/>
    </source>
</evidence>
<protein>
    <submittedName>
        <fullName evidence="2">Uncharacterized protein</fullName>
    </submittedName>
</protein>
<dbReference type="Proteomes" id="UP000007752">
    <property type="component" value="Chromosome 6"/>
</dbReference>